<feature type="region of interest" description="Disordered" evidence="1">
    <location>
        <begin position="1"/>
        <end position="24"/>
    </location>
</feature>
<feature type="compositionally biased region" description="Basic and acidic residues" evidence="1">
    <location>
        <begin position="80"/>
        <end position="89"/>
    </location>
</feature>
<organism evidence="2 3">
    <name type="scientific">Oedothorax gibbosus</name>
    <dbReference type="NCBI Taxonomy" id="931172"/>
    <lineage>
        <taxon>Eukaryota</taxon>
        <taxon>Metazoa</taxon>
        <taxon>Ecdysozoa</taxon>
        <taxon>Arthropoda</taxon>
        <taxon>Chelicerata</taxon>
        <taxon>Arachnida</taxon>
        <taxon>Araneae</taxon>
        <taxon>Araneomorphae</taxon>
        <taxon>Entelegynae</taxon>
        <taxon>Araneoidea</taxon>
        <taxon>Linyphiidae</taxon>
        <taxon>Erigoninae</taxon>
        <taxon>Oedothorax</taxon>
    </lineage>
</organism>
<feature type="compositionally biased region" description="Basic and acidic residues" evidence="1">
    <location>
        <begin position="9"/>
        <end position="19"/>
    </location>
</feature>
<dbReference type="AlphaFoldDB" id="A0AAV6TQ90"/>
<evidence type="ECO:0000313" key="2">
    <source>
        <dbReference type="EMBL" id="KAG8174165.1"/>
    </source>
</evidence>
<accession>A0AAV6TQ90</accession>
<evidence type="ECO:0000256" key="1">
    <source>
        <dbReference type="SAM" id="MobiDB-lite"/>
    </source>
</evidence>
<evidence type="ECO:0000313" key="3">
    <source>
        <dbReference type="Proteomes" id="UP000827092"/>
    </source>
</evidence>
<sequence>MMNMKGKRASKEREQEKRLSRNGLTSGTLLYEVRDVRVTKEQRKATSIVNTCSSSWLSMSPAKLNPALLGGGGETEQVEEERRATHIHI</sequence>
<name>A0AAV6TQ90_9ARAC</name>
<proteinExistence type="predicted"/>
<dbReference type="Proteomes" id="UP000827092">
    <property type="component" value="Unassembled WGS sequence"/>
</dbReference>
<keyword evidence="3" id="KW-1185">Reference proteome</keyword>
<reference evidence="2 3" key="1">
    <citation type="journal article" date="2022" name="Nat. Ecol. Evol.">
        <title>A masculinizing supergene underlies an exaggerated male reproductive morph in a spider.</title>
        <authorList>
            <person name="Hendrickx F."/>
            <person name="De Corte Z."/>
            <person name="Sonet G."/>
            <person name="Van Belleghem S.M."/>
            <person name="Kostlbacher S."/>
            <person name="Vangestel C."/>
        </authorList>
    </citation>
    <scope>NUCLEOTIDE SEQUENCE [LARGE SCALE GENOMIC DNA]</scope>
    <source>
        <strain evidence="2">W744_W776</strain>
    </source>
</reference>
<feature type="region of interest" description="Disordered" evidence="1">
    <location>
        <begin position="67"/>
        <end position="89"/>
    </location>
</feature>
<protein>
    <submittedName>
        <fullName evidence="2">Uncharacterized protein</fullName>
    </submittedName>
</protein>
<dbReference type="EMBL" id="JAFNEN010001300">
    <property type="protein sequence ID" value="KAG8174165.1"/>
    <property type="molecule type" value="Genomic_DNA"/>
</dbReference>
<gene>
    <name evidence="2" type="ORF">JTE90_003146</name>
</gene>
<comment type="caution">
    <text evidence="2">The sequence shown here is derived from an EMBL/GenBank/DDBJ whole genome shotgun (WGS) entry which is preliminary data.</text>
</comment>